<dbReference type="Proteomes" id="UP001274830">
    <property type="component" value="Unassembled WGS sequence"/>
</dbReference>
<dbReference type="AlphaFoldDB" id="A0AAE0WNS4"/>
<feature type="region of interest" description="Disordered" evidence="1">
    <location>
        <begin position="148"/>
        <end position="168"/>
    </location>
</feature>
<feature type="region of interest" description="Disordered" evidence="1">
    <location>
        <begin position="23"/>
        <end position="74"/>
    </location>
</feature>
<feature type="compositionally biased region" description="Polar residues" evidence="1">
    <location>
        <begin position="39"/>
        <end position="74"/>
    </location>
</feature>
<sequence>MADLWPTPEMGTAELMRFAAECTPPTLGGEQERRETDNNGRLSTLSMSNDGGDSIASQPKKSQTSTPARQSASYAGTNVLSRCVRPLTVVVTAIADTLPPLMHTPINDWSRELDRSLLAVKGTKDATQMQTKSLRPGFAPARISLCRSASQKSDRSPTSKTAAAVSSPGTCSLTRAGINRKRMSPLQIAERRNYTSRIHRCPDEA</sequence>
<dbReference type="EMBL" id="JAUTXT010000016">
    <property type="protein sequence ID" value="KAK3675099.1"/>
    <property type="molecule type" value="Genomic_DNA"/>
</dbReference>
<evidence type="ECO:0000313" key="2">
    <source>
        <dbReference type="EMBL" id="KAK3675099.1"/>
    </source>
</evidence>
<name>A0AAE0WNS4_9PEZI</name>
<reference evidence="2" key="1">
    <citation type="submission" date="2023-07" db="EMBL/GenBank/DDBJ databases">
        <title>Black Yeasts Isolated from many extreme environments.</title>
        <authorList>
            <person name="Coleine C."/>
            <person name="Stajich J.E."/>
            <person name="Selbmann L."/>
        </authorList>
    </citation>
    <scope>NUCLEOTIDE SEQUENCE</scope>
    <source>
        <strain evidence="2">CCFEE 5485</strain>
    </source>
</reference>
<gene>
    <name evidence="2" type="ORF">LTR78_005033</name>
</gene>
<accession>A0AAE0WNS4</accession>
<evidence type="ECO:0000313" key="3">
    <source>
        <dbReference type="Proteomes" id="UP001274830"/>
    </source>
</evidence>
<keyword evidence="3" id="KW-1185">Reference proteome</keyword>
<evidence type="ECO:0000256" key="1">
    <source>
        <dbReference type="SAM" id="MobiDB-lite"/>
    </source>
</evidence>
<organism evidence="2 3">
    <name type="scientific">Recurvomyces mirabilis</name>
    <dbReference type="NCBI Taxonomy" id="574656"/>
    <lineage>
        <taxon>Eukaryota</taxon>
        <taxon>Fungi</taxon>
        <taxon>Dikarya</taxon>
        <taxon>Ascomycota</taxon>
        <taxon>Pezizomycotina</taxon>
        <taxon>Dothideomycetes</taxon>
        <taxon>Dothideomycetidae</taxon>
        <taxon>Mycosphaerellales</taxon>
        <taxon>Teratosphaeriaceae</taxon>
        <taxon>Recurvomyces</taxon>
    </lineage>
</organism>
<proteinExistence type="predicted"/>
<protein>
    <submittedName>
        <fullName evidence="2">Uncharacterized protein</fullName>
    </submittedName>
</protein>
<comment type="caution">
    <text evidence="2">The sequence shown here is derived from an EMBL/GenBank/DDBJ whole genome shotgun (WGS) entry which is preliminary data.</text>
</comment>